<evidence type="ECO:0000256" key="7">
    <source>
        <dbReference type="ARBA" id="ARBA00022840"/>
    </source>
</evidence>
<dbReference type="PANTHER" id="PTHR32182">
    <property type="entry name" value="DNA REPLICATION AND REPAIR PROTEIN RECF"/>
    <property type="match status" value="1"/>
</dbReference>
<feature type="domain" description="RecF/RecN/SMC N-terminal" evidence="11">
    <location>
        <begin position="4"/>
        <end position="348"/>
    </location>
</feature>
<protein>
    <recommendedName>
        <fullName evidence="3 9">DNA replication and repair protein RecF</fullName>
    </recommendedName>
</protein>
<keyword evidence="9 10" id="KW-0742">SOS response</keyword>
<dbReference type="Gene3D" id="3.40.50.300">
    <property type="entry name" value="P-loop containing nucleotide triphosphate hydrolases"/>
    <property type="match status" value="1"/>
</dbReference>
<evidence type="ECO:0000256" key="2">
    <source>
        <dbReference type="ARBA" id="ARBA00008016"/>
    </source>
</evidence>
<dbReference type="InterPro" id="IPR001238">
    <property type="entry name" value="DNA-binding_RecF"/>
</dbReference>
<proteinExistence type="inferred from homology"/>
<dbReference type="Pfam" id="PF02463">
    <property type="entry name" value="SMC_N"/>
    <property type="match status" value="1"/>
</dbReference>
<evidence type="ECO:0000256" key="9">
    <source>
        <dbReference type="HAMAP-Rule" id="MF_00365"/>
    </source>
</evidence>
<dbReference type="HAMAP" id="MF_00365">
    <property type="entry name" value="RecF"/>
    <property type="match status" value="1"/>
</dbReference>
<sequence length="366" mass="41025">MLRLQHISAFQFKNHFSAQQAFAKKVVGICGANGAGKTNLLDAIYYLCFTKSYFAGSDAALVHHGQAGFRVAGKFAIGSSTAQVVCVLRETGKKEISWNEEPYPKVSAHVGRLPAVIIAPDDVELITGGSETRRRLMDGLLCQINPQYLQQLMEYNKLLQQRNSLLKQMAETGSKQNSLLEILNEQLATRAVFVLQARYQLLQQFLPQAEQHYKLIAGGQEHVAFSYQACLPANTDSSNYLALLQQALPKDLALQRTTAGIHRDDLQLLLEGQPFKQLASQGQRKSLLFALKLTEYEWLQQHKGFAPLLLLDDVFEKLDNHRMTNLLREVCVEKQGQVFITDTHRDRLEAQLSAIGADYDIIEIAP</sequence>
<gene>
    <name evidence="9 12" type="primary">recF</name>
    <name evidence="12" type="ORF">GLV81_14430</name>
</gene>
<evidence type="ECO:0000256" key="6">
    <source>
        <dbReference type="ARBA" id="ARBA00022741"/>
    </source>
</evidence>
<evidence type="ECO:0000256" key="8">
    <source>
        <dbReference type="ARBA" id="ARBA00023125"/>
    </source>
</evidence>
<dbReference type="PANTHER" id="PTHR32182:SF0">
    <property type="entry name" value="DNA REPLICATION AND REPAIR PROTEIN RECF"/>
    <property type="match status" value="1"/>
</dbReference>
<comment type="function">
    <text evidence="9 10">The RecF protein is involved in DNA metabolism; it is required for DNA replication and normal SOS inducibility. RecF binds preferentially to single-stranded, linear DNA. It also seems to bind ATP.</text>
</comment>
<dbReference type="InterPro" id="IPR027417">
    <property type="entry name" value="P-loop_NTPase"/>
</dbReference>
<dbReference type="KEGG" id="fls:GLV81_14430"/>
<evidence type="ECO:0000256" key="3">
    <source>
        <dbReference type="ARBA" id="ARBA00020170"/>
    </source>
</evidence>
<dbReference type="GO" id="GO:0005737">
    <property type="term" value="C:cytoplasm"/>
    <property type="evidence" value="ECO:0007669"/>
    <property type="project" value="UniProtKB-SubCell"/>
</dbReference>
<keyword evidence="9 10" id="KW-0227">DNA damage</keyword>
<comment type="subcellular location">
    <subcellularLocation>
        <location evidence="1 9 10">Cytoplasm</location>
    </subcellularLocation>
</comment>
<keyword evidence="9 10" id="KW-0234">DNA repair</keyword>
<evidence type="ECO:0000313" key="13">
    <source>
        <dbReference type="Proteomes" id="UP000426027"/>
    </source>
</evidence>
<evidence type="ECO:0000256" key="4">
    <source>
        <dbReference type="ARBA" id="ARBA00022490"/>
    </source>
</evidence>
<accession>A0A6I6GYA1</accession>
<feature type="binding site" evidence="9">
    <location>
        <begin position="31"/>
        <end position="38"/>
    </location>
    <ligand>
        <name>ATP</name>
        <dbReference type="ChEBI" id="CHEBI:30616"/>
    </ligand>
</feature>
<dbReference type="EMBL" id="CP046566">
    <property type="protein sequence ID" value="QGW30079.1"/>
    <property type="molecule type" value="Genomic_DNA"/>
</dbReference>
<dbReference type="NCBIfam" id="TIGR00611">
    <property type="entry name" value="recf"/>
    <property type="match status" value="1"/>
</dbReference>
<dbReference type="GO" id="GO:0009432">
    <property type="term" value="P:SOS response"/>
    <property type="evidence" value="ECO:0007669"/>
    <property type="project" value="UniProtKB-UniRule"/>
</dbReference>
<dbReference type="GO" id="GO:0006302">
    <property type="term" value="P:double-strand break repair"/>
    <property type="evidence" value="ECO:0007669"/>
    <property type="project" value="TreeGrafter"/>
</dbReference>
<name>A0A6I6GYA1_9BACT</name>
<reference evidence="12 13" key="1">
    <citation type="submission" date="2019-11" db="EMBL/GenBank/DDBJ databases">
        <authorList>
            <person name="Im W.T."/>
        </authorList>
    </citation>
    <scope>NUCLEOTIDE SEQUENCE [LARGE SCALE GENOMIC DNA]</scope>
    <source>
        <strain evidence="12 13">SB-02</strain>
    </source>
</reference>
<keyword evidence="5 9" id="KW-0235">DNA replication</keyword>
<dbReference type="InterPro" id="IPR018078">
    <property type="entry name" value="DNA-binding_RecF_CS"/>
</dbReference>
<keyword evidence="4 9" id="KW-0963">Cytoplasm</keyword>
<evidence type="ECO:0000256" key="1">
    <source>
        <dbReference type="ARBA" id="ARBA00004496"/>
    </source>
</evidence>
<keyword evidence="13" id="KW-1185">Reference proteome</keyword>
<dbReference type="GO" id="GO:0005524">
    <property type="term" value="F:ATP binding"/>
    <property type="evidence" value="ECO:0007669"/>
    <property type="project" value="UniProtKB-UniRule"/>
</dbReference>
<dbReference type="GO" id="GO:0003697">
    <property type="term" value="F:single-stranded DNA binding"/>
    <property type="evidence" value="ECO:0007669"/>
    <property type="project" value="UniProtKB-UniRule"/>
</dbReference>
<dbReference type="AlphaFoldDB" id="A0A6I6GYA1"/>
<dbReference type="InterPro" id="IPR042174">
    <property type="entry name" value="RecF_2"/>
</dbReference>
<evidence type="ECO:0000259" key="11">
    <source>
        <dbReference type="Pfam" id="PF02463"/>
    </source>
</evidence>
<dbReference type="Gene3D" id="1.20.1050.90">
    <property type="entry name" value="RecF/RecN/SMC, N-terminal domain"/>
    <property type="match status" value="1"/>
</dbReference>
<organism evidence="12 13">
    <name type="scientific">Phnomibacter ginsenosidimutans</name>
    <dbReference type="NCBI Taxonomy" id="2676868"/>
    <lineage>
        <taxon>Bacteria</taxon>
        <taxon>Pseudomonadati</taxon>
        <taxon>Bacteroidota</taxon>
        <taxon>Chitinophagia</taxon>
        <taxon>Chitinophagales</taxon>
        <taxon>Chitinophagaceae</taxon>
        <taxon>Phnomibacter</taxon>
    </lineage>
</organism>
<dbReference type="SUPFAM" id="SSF52540">
    <property type="entry name" value="P-loop containing nucleoside triphosphate hydrolases"/>
    <property type="match status" value="1"/>
</dbReference>
<dbReference type="GO" id="GO:0006260">
    <property type="term" value="P:DNA replication"/>
    <property type="evidence" value="ECO:0007669"/>
    <property type="project" value="UniProtKB-UniRule"/>
</dbReference>
<keyword evidence="6 9" id="KW-0547">Nucleotide-binding</keyword>
<evidence type="ECO:0000313" key="12">
    <source>
        <dbReference type="EMBL" id="QGW30079.1"/>
    </source>
</evidence>
<dbReference type="GO" id="GO:0000731">
    <property type="term" value="P:DNA synthesis involved in DNA repair"/>
    <property type="evidence" value="ECO:0007669"/>
    <property type="project" value="TreeGrafter"/>
</dbReference>
<dbReference type="PROSITE" id="PS00618">
    <property type="entry name" value="RECF_2"/>
    <property type="match status" value="1"/>
</dbReference>
<evidence type="ECO:0000256" key="5">
    <source>
        <dbReference type="ARBA" id="ARBA00022705"/>
    </source>
</evidence>
<keyword evidence="7 9" id="KW-0067">ATP-binding</keyword>
<comment type="similarity">
    <text evidence="2 9 10">Belongs to the RecF family.</text>
</comment>
<keyword evidence="8 9" id="KW-0238">DNA-binding</keyword>
<evidence type="ECO:0000256" key="10">
    <source>
        <dbReference type="RuleBase" id="RU000578"/>
    </source>
</evidence>
<dbReference type="Proteomes" id="UP000426027">
    <property type="component" value="Chromosome"/>
</dbReference>
<dbReference type="InterPro" id="IPR003395">
    <property type="entry name" value="RecF/RecN/SMC_N"/>
</dbReference>